<evidence type="ECO:0000313" key="2">
    <source>
        <dbReference type="EMBL" id="KFD47991.1"/>
    </source>
</evidence>
<name>A0A085LSP5_9BILA</name>
<accession>A0A085LSP5</accession>
<keyword evidence="1" id="KW-0732">Signal</keyword>
<dbReference type="EMBL" id="KL363307">
    <property type="protein sequence ID" value="KFD47991.1"/>
    <property type="molecule type" value="Genomic_DNA"/>
</dbReference>
<dbReference type="Proteomes" id="UP000030758">
    <property type="component" value="Unassembled WGS sequence"/>
</dbReference>
<dbReference type="AlphaFoldDB" id="A0A085LSP5"/>
<organism evidence="2 4">
    <name type="scientific">Trichuris suis</name>
    <name type="common">pig whipworm</name>
    <dbReference type="NCBI Taxonomy" id="68888"/>
    <lineage>
        <taxon>Eukaryota</taxon>
        <taxon>Metazoa</taxon>
        <taxon>Ecdysozoa</taxon>
        <taxon>Nematoda</taxon>
        <taxon>Enoplea</taxon>
        <taxon>Dorylaimia</taxon>
        <taxon>Trichinellida</taxon>
        <taxon>Trichuridae</taxon>
        <taxon>Trichuris</taxon>
    </lineage>
</organism>
<protein>
    <submittedName>
        <fullName evidence="2">Uncharacterized protein</fullName>
    </submittedName>
</protein>
<sequence length="89" mass="10510">MVARFVRTKMYNILFCLMLSIHFVTADVDSDDFEAVDRFKRYYYHPLRYSHYPIDNSGIPSINAYKKYQAYQGDRQAEGAMMHDGLLND</sequence>
<reference evidence="2 4" key="1">
    <citation type="journal article" date="2014" name="Nat. Genet.">
        <title>Genome and transcriptome of the porcine whipworm Trichuris suis.</title>
        <authorList>
            <person name="Jex A.R."/>
            <person name="Nejsum P."/>
            <person name="Schwarz E.M."/>
            <person name="Hu L."/>
            <person name="Young N.D."/>
            <person name="Hall R.S."/>
            <person name="Korhonen P.K."/>
            <person name="Liao S."/>
            <person name="Thamsborg S."/>
            <person name="Xia J."/>
            <person name="Xu P."/>
            <person name="Wang S."/>
            <person name="Scheerlinck J.P."/>
            <person name="Hofmann A."/>
            <person name="Sternberg P.W."/>
            <person name="Wang J."/>
            <person name="Gasser R.B."/>
        </authorList>
    </citation>
    <scope>NUCLEOTIDE SEQUENCE [LARGE SCALE GENOMIC DNA]</scope>
    <source>
        <strain evidence="3">DCEP-RM93F</strain>
        <strain evidence="2">DCEP-RM93M</strain>
    </source>
</reference>
<evidence type="ECO:0000313" key="3">
    <source>
        <dbReference type="EMBL" id="KFD63206.1"/>
    </source>
</evidence>
<feature type="signal peptide" evidence="1">
    <location>
        <begin position="1"/>
        <end position="26"/>
    </location>
</feature>
<evidence type="ECO:0000313" key="4">
    <source>
        <dbReference type="Proteomes" id="UP000030764"/>
    </source>
</evidence>
<dbReference type="OrthoDB" id="10499645at2759"/>
<gene>
    <name evidence="2" type="ORF">M513_11119</name>
    <name evidence="3" type="ORF">M514_11119</name>
</gene>
<proteinExistence type="predicted"/>
<feature type="chain" id="PRO_5010405190" evidence="1">
    <location>
        <begin position="27"/>
        <end position="89"/>
    </location>
</feature>
<dbReference type="Proteomes" id="UP000030764">
    <property type="component" value="Unassembled WGS sequence"/>
</dbReference>
<keyword evidence="4" id="KW-1185">Reference proteome</keyword>
<dbReference type="EMBL" id="KL367578">
    <property type="protein sequence ID" value="KFD63206.1"/>
    <property type="molecule type" value="Genomic_DNA"/>
</dbReference>
<evidence type="ECO:0000256" key="1">
    <source>
        <dbReference type="SAM" id="SignalP"/>
    </source>
</evidence>